<dbReference type="InterPro" id="IPR015943">
    <property type="entry name" value="WD40/YVTN_repeat-like_dom_sf"/>
</dbReference>
<feature type="compositionally biased region" description="Low complexity" evidence="2">
    <location>
        <begin position="847"/>
        <end position="868"/>
    </location>
</feature>
<dbReference type="GO" id="GO:0042594">
    <property type="term" value="P:response to starvation"/>
    <property type="evidence" value="ECO:0007669"/>
    <property type="project" value="TreeGrafter"/>
</dbReference>
<gene>
    <name evidence="5" type="ORF">RJ641_020637</name>
</gene>
<dbReference type="Gene3D" id="2.130.10.10">
    <property type="entry name" value="YVTN repeat-like/Quinoprotein amine dehydrogenase"/>
    <property type="match status" value="1"/>
</dbReference>
<dbReference type="InterPro" id="IPR048382">
    <property type="entry name" value="BCAS3_WD40"/>
</dbReference>
<reference evidence="5 6" key="1">
    <citation type="submission" date="2023-12" db="EMBL/GenBank/DDBJ databases">
        <title>A high-quality genome assembly for Dillenia turbinata (Dilleniales).</title>
        <authorList>
            <person name="Chanderbali A."/>
        </authorList>
    </citation>
    <scope>NUCLEOTIDE SEQUENCE [LARGE SCALE GENOMIC DNA]</scope>
    <source>
        <strain evidence="5">LSX21</strain>
        <tissue evidence="5">Leaf</tissue>
    </source>
</reference>
<keyword evidence="6" id="KW-1185">Reference proteome</keyword>
<evidence type="ECO:0000313" key="5">
    <source>
        <dbReference type="EMBL" id="KAK6915520.1"/>
    </source>
</evidence>
<dbReference type="Pfam" id="PF12490">
    <property type="entry name" value="BCAS3"/>
    <property type="match status" value="1"/>
</dbReference>
<dbReference type="PANTHER" id="PTHR13268:SF0">
    <property type="entry name" value="BCAS3 MICROTUBULE ASSOCIATED CELL MIGRATION FACTOR"/>
    <property type="match status" value="1"/>
</dbReference>
<dbReference type="GO" id="GO:0000407">
    <property type="term" value="C:phagophore assembly site"/>
    <property type="evidence" value="ECO:0007669"/>
    <property type="project" value="UniProtKB-SubCell"/>
</dbReference>
<feature type="domain" description="BCAS3" evidence="3">
    <location>
        <begin position="643"/>
        <end position="783"/>
    </location>
</feature>
<comment type="subcellular location">
    <subcellularLocation>
        <location evidence="1">Preautophagosomal structure</location>
    </subcellularLocation>
</comment>
<dbReference type="Proteomes" id="UP001370490">
    <property type="component" value="Unassembled WGS sequence"/>
</dbReference>
<name>A0AAN8UHD3_9MAGN</name>
<sequence length="936" mass="102107">KFPVNPAVVNSPSSMKSSDKVARNNRFFPNSLRFISSCLKHVSATARSASASVAASISGDSDDHRKDQVLWACFDRLELSPTTFKHVLLLGYSNGFQVLDVEDTSNVSELVSKRDDPVTFLQMQALPAKSEGIEGFSASHPLLLVVSGADTKYTGSIQIPKDGLPRDHDIDSQRGSIITSPTAVRFYSLRSHNYVHVLRFRSAVYMLRSSSQIVAVGLAAQIHCFDALTLENKFSVLTYPLPQLGGHGTAGINVGYGPMAVGPRWLAYASKSLLLPNIGRLSPRSLTPSSGPSPSTSPINGSLVARYAMESSKHLAVGLISLGDMGYKTLSKYCQEILPDGSVSPVSSNSSWKACKSGLHSTEDDVAGMGYIKHEILEFLSFHVLQVVVRDFVSRAVVSQFRAHTSPISALCFDPSGTLLVTASVHGNNINIFRIMPSSSQNGSGTQSYDWGSSHVHLYRLHRGLTSAVIQDICFSHYSQWISIVSSRGTCHTYVLSPFGGQTGLQMQNSHADGPTLFPILTLPWWSTPSFTTNQESFPPSAPPPSVTLSAVSRIKNSNSGLLNTVSNVASSAVGNVSVPSGAVAAIFYDSISHNLRPSQKIKALEHLLAYTSSGHLIQYSVLPYPELGPHETSLGVAPDIVVQMHDEELKVDVIPIRWWDVCRRTEQSEKMECFFGGILDRQEEAAEVNKDITDSNTGDTAEKVTGKPHGMFQWYLSKAEVQISSGRIPIWQNSKMYFHVMTPLGADDQSFTEDDTGGEIEIEKLPVQEIEINQRDIFPIFGPFCRIQPTWSDRCANSEPDVKNEDPKTTTIKGVCTINTPHPLRHASFSAERILAKEAESSDGVGTSDISNTSSSGSTSDASNASSSHFELSMNNIDDGLINEHFQDQMDFGKYFQEGGRYPTGHVRFQNGDVRRGNELMTGLNLCMIPVSLEQ</sequence>
<dbReference type="InterPro" id="IPR022175">
    <property type="entry name" value="BCAS3_dom"/>
</dbReference>
<dbReference type="PANTHER" id="PTHR13268">
    <property type="entry name" value="BREAST CARCINOMA AMPLIFIED SEQUENCE 3"/>
    <property type="match status" value="1"/>
</dbReference>
<accession>A0AAN8UHD3</accession>
<evidence type="ECO:0000256" key="2">
    <source>
        <dbReference type="SAM" id="MobiDB-lite"/>
    </source>
</evidence>
<dbReference type="AlphaFoldDB" id="A0AAN8UHD3"/>
<dbReference type="InterPro" id="IPR001680">
    <property type="entry name" value="WD40_rpt"/>
</dbReference>
<evidence type="ECO:0000256" key="1">
    <source>
        <dbReference type="ARBA" id="ARBA00004329"/>
    </source>
</evidence>
<feature type="region of interest" description="Disordered" evidence="2">
    <location>
        <begin position="839"/>
        <end position="868"/>
    </location>
</feature>
<dbReference type="InterPro" id="IPR036322">
    <property type="entry name" value="WD40_repeat_dom_sf"/>
</dbReference>
<dbReference type="InterPro" id="IPR045142">
    <property type="entry name" value="BCAS3-like"/>
</dbReference>
<dbReference type="Pfam" id="PF21034">
    <property type="entry name" value="BCAS3_WD40"/>
    <property type="match status" value="2"/>
</dbReference>
<feature type="domain" description="BCAS3 WD40" evidence="4">
    <location>
        <begin position="175"/>
        <end position="274"/>
    </location>
</feature>
<evidence type="ECO:0000313" key="6">
    <source>
        <dbReference type="Proteomes" id="UP001370490"/>
    </source>
</evidence>
<comment type="caution">
    <text evidence="5">The sequence shown here is derived from an EMBL/GenBank/DDBJ whole genome shotgun (WGS) entry which is preliminary data.</text>
</comment>
<organism evidence="5 6">
    <name type="scientific">Dillenia turbinata</name>
    <dbReference type="NCBI Taxonomy" id="194707"/>
    <lineage>
        <taxon>Eukaryota</taxon>
        <taxon>Viridiplantae</taxon>
        <taxon>Streptophyta</taxon>
        <taxon>Embryophyta</taxon>
        <taxon>Tracheophyta</taxon>
        <taxon>Spermatophyta</taxon>
        <taxon>Magnoliopsida</taxon>
        <taxon>eudicotyledons</taxon>
        <taxon>Gunneridae</taxon>
        <taxon>Pentapetalae</taxon>
        <taxon>Dilleniales</taxon>
        <taxon>Dilleniaceae</taxon>
        <taxon>Dillenia</taxon>
    </lineage>
</organism>
<dbReference type="SUPFAM" id="SSF50978">
    <property type="entry name" value="WD40 repeat-like"/>
    <property type="match status" value="1"/>
</dbReference>
<dbReference type="SMART" id="SM00320">
    <property type="entry name" value="WD40"/>
    <property type="match status" value="2"/>
</dbReference>
<proteinExistence type="predicted"/>
<dbReference type="EMBL" id="JBAMMX010000025">
    <property type="protein sequence ID" value="KAK6915520.1"/>
    <property type="molecule type" value="Genomic_DNA"/>
</dbReference>
<evidence type="ECO:0000259" key="4">
    <source>
        <dbReference type="Pfam" id="PF21034"/>
    </source>
</evidence>
<evidence type="ECO:0000259" key="3">
    <source>
        <dbReference type="Pfam" id="PF12490"/>
    </source>
</evidence>
<protein>
    <submittedName>
        <fullName evidence="5">BCAS3 domain</fullName>
    </submittedName>
</protein>
<feature type="non-terminal residue" evidence="5">
    <location>
        <position position="1"/>
    </location>
</feature>
<feature type="domain" description="BCAS3 WD40" evidence="4">
    <location>
        <begin position="387"/>
        <end position="507"/>
    </location>
</feature>
<dbReference type="GO" id="GO:0006914">
    <property type="term" value="P:autophagy"/>
    <property type="evidence" value="ECO:0007669"/>
    <property type="project" value="InterPro"/>
</dbReference>
<feature type="region of interest" description="Disordered" evidence="2">
    <location>
        <begin position="1"/>
        <end position="20"/>
    </location>
</feature>